<reference evidence="4 5" key="1">
    <citation type="submission" date="2024-11" db="EMBL/GenBank/DDBJ databases">
        <title>Chromosome-level genome assembly of Eucalyptus globulus Labill. provides insights into its genome evolution.</title>
        <authorList>
            <person name="Li X."/>
        </authorList>
    </citation>
    <scope>NUCLEOTIDE SEQUENCE [LARGE SCALE GENOMIC DNA]</scope>
    <source>
        <strain evidence="4">CL2024</strain>
        <tissue evidence="4">Fresh tender leaves</tissue>
    </source>
</reference>
<keyword evidence="5" id="KW-1185">Reference proteome</keyword>
<comment type="caution">
    <text evidence="4">The sequence shown here is derived from an EMBL/GenBank/DDBJ whole genome shotgun (WGS) entry which is preliminary data.</text>
</comment>
<evidence type="ECO:0000256" key="1">
    <source>
        <dbReference type="ARBA" id="ARBA00022729"/>
    </source>
</evidence>
<keyword evidence="2" id="KW-0677">Repeat</keyword>
<dbReference type="Pfam" id="PF01657">
    <property type="entry name" value="Stress-antifung"/>
    <property type="match status" value="1"/>
</dbReference>
<dbReference type="InterPro" id="IPR038408">
    <property type="entry name" value="GNK2_sf"/>
</dbReference>
<evidence type="ECO:0000256" key="2">
    <source>
        <dbReference type="ARBA" id="ARBA00022737"/>
    </source>
</evidence>
<name>A0ABD3KL02_EUCGL</name>
<feature type="domain" description="Gnk2-homologous" evidence="3">
    <location>
        <begin position="51"/>
        <end position="157"/>
    </location>
</feature>
<dbReference type="Proteomes" id="UP001634007">
    <property type="component" value="Unassembled WGS sequence"/>
</dbReference>
<evidence type="ECO:0000313" key="4">
    <source>
        <dbReference type="EMBL" id="KAL3740551.1"/>
    </source>
</evidence>
<dbReference type="CDD" id="cd23509">
    <property type="entry name" value="Gnk2-like"/>
    <property type="match status" value="1"/>
</dbReference>
<dbReference type="PANTHER" id="PTHR32099:SF92">
    <property type="entry name" value="CYSTEINE-RICH RECEPTOR-LIKE PROTEIN KINASE 11"/>
    <property type="match status" value="1"/>
</dbReference>
<keyword evidence="1" id="KW-0732">Signal</keyword>
<dbReference type="Gene3D" id="3.30.430.20">
    <property type="entry name" value="Gnk2 domain, C-X8-C-X2-C motif"/>
    <property type="match status" value="1"/>
</dbReference>
<gene>
    <name evidence="4" type="ORF">ACJRO7_021777</name>
</gene>
<dbReference type="PANTHER" id="PTHR32099">
    <property type="entry name" value="CYSTEINE-RICH REPEAT SECRETORY PROTEIN"/>
    <property type="match status" value="1"/>
</dbReference>
<dbReference type="PROSITE" id="PS51473">
    <property type="entry name" value="GNK2"/>
    <property type="match status" value="1"/>
</dbReference>
<dbReference type="AlphaFoldDB" id="A0ABD3KL02"/>
<evidence type="ECO:0000313" key="5">
    <source>
        <dbReference type="Proteomes" id="UP001634007"/>
    </source>
</evidence>
<dbReference type="EMBL" id="JBJKBG010000005">
    <property type="protein sequence ID" value="KAL3740551.1"/>
    <property type="molecule type" value="Genomic_DNA"/>
</dbReference>
<organism evidence="4 5">
    <name type="scientific">Eucalyptus globulus</name>
    <name type="common">Tasmanian blue gum</name>
    <dbReference type="NCBI Taxonomy" id="34317"/>
    <lineage>
        <taxon>Eukaryota</taxon>
        <taxon>Viridiplantae</taxon>
        <taxon>Streptophyta</taxon>
        <taxon>Embryophyta</taxon>
        <taxon>Tracheophyta</taxon>
        <taxon>Spermatophyta</taxon>
        <taxon>Magnoliopsida</taxon>
        <taxon>eudicotyledons</taxon>
        <taxon>Gunneridae</taxon>
        <taxon>Pentapetalae</taxon>
        <taxon>rosids</taxon>
        <taxon>malvids</taxon>
        <taxon>Myrtales</taxon>
        <taxon>Myrtaceae</taxon>
        <taxon>Myrtoideae</taxon>
        <taxon>Eucalypteae</taxon>
        <taxon>Eucalyptus</taxon>
    </lineage>
</organism>
<sequence>MTSIVNDYVSSSTKELKQPATAMSGQPPSFPPLFLRLPTVLLCLHILAFDLSNVEHCYDMGNFTAASRYLKNRELVISSLPCFMASNGGFFTGNVGNGSDVIYMLSFCRGDSSNHTCMRCISVTAEDLIIKCPNQKAAYSKGTYNPPSFIRYSDSPMYGMKKTFPTLKFYCTGDIPMD</sequence>
<dbReference type="InterPro" id="IPR002902">
    <property type="entry name" value="GNK2"/>
</dbReference>
<protein>
    <recommendedName>
        <fullName evidence="3">Gnk2-homologous domain-containing protein</fullName>
    </recommendedName>
</protein>
<accession>A0ABD3KL02</accession>
<evidence type="ECO:0000259" key="3">
    <source>
        <dbReference type="PROSITE" id="PS51473"/>
    </source>
</evidence>
<proteinExistence type="predicted"/>